<reference evidence="6" key="1">
    <citation type="submission" date="2021-05" db="EMBL/GenBank/DDBJ databases">
        <title>Whole genome sequence of Curtobacterium flaccumfaciens pv. flaccumfaciens strain CFBP 3417.</title>
        <authorList>
            <person name="Osdaghi E."/>
            <person name="Taghouti G."/>
            <person name="Portier P."/>
            <person name="Fazliarab A."/>
            <person name="Taghavi S.M."/>
            <person name="Briand M."/>
            <person name="Le-Saux M."/>
            <person name="Jacques M.-A."/>
        </authorList>
    </citation>
    <scope>NUCLEOTIDE SEQUENCE</scope>
    <source>
        <strain evidence="6">CFBP 3417</strain>
    </source>
</reference>
<organism evidence="6 7">
    <name type="scientific">Curtobacterium flaccumfaciens pv. flaccumfaciens</name>
    <dbReference type="NCBI Taxonomy" id="138532"/>
    <lineage>
        <taxon>Bacteria</taxon>
        <taxon>Bacillati</taxon>
        <taxon>Actinomycetota</taxon>
        <taxon>Actinomycetes</taxon>
        <taxon>Micrococcales</taxon>
        <taxon>Microbacteriaceae</taxon>
        <taxon>Curtobacterium</taxon>
    </lineage>
</organism>
<dbReference type="SMART" id="SM00382">
    <property type="entry name" value="AAA"/>
    <property type="match status" value="1"/>
</dbReference>
<dbReference type="RefSeq" id="WP_214562697.1">
    <property type="nucleotide sequence ID" value="NZ_JAHEWX010000007.1"/>
</dbReference>
<keyword evidence="4" id="KW-1278">Translocase</keyword>
<dbReference type="EMBL" id="JAHEWX010000007">
    <property type="protein sequence ID" value="MBT1541575.1"/>
    <property type="molecule type" value="Genomic_DNA"/>
</dbReference>
<feature type="domain" description="ABC transporter" evidence="5">
    <location>
        <begin position="2"/>
        <end position="234"/>
    </location>
</feature>
<dbReference type="InterPro" id="IPR003439">
    <property type="entry name" value="ABC_transporter-like_ATP-bd"/>
</dbReference>
<dbReference type="CDD" id="cd03214">
    <property type="entry name" value="ABC_Iron-Siderophores_B12_Hemin"/>
    <property type="match status" value="1"/>
</dbReference>
<dbReference type="Gene3D" id="3.40.50.300">
    <property type="entry name" value="P-loop containing nucleotide triphosphate hydrolases"/>
    <property type="match status" value="1"/>
</dbReference>
<keyword evidence="3 6" id="KW-0067">ATP-binding</keyword>
<evidence type="ECO:0000256" key="3">
    <source>
        <dbReference type="ARBA" id="ARBA00022840"/>
    </source>
</evidence>
<proteinExistence type="predicted"/>
<dbReference type="InterPro" id="IPR003593">
    <property type="entry name" value="AAA+_ATPase"/>
</dbReference>
<sequence length="267" mass="28159">MIRAHAVTVRAGRRLLLDTVDLDAPTGSVTGIVGPNGSGKTTLIRALLRAVPIQEGRVEIDGQDVRHRSRRWIAQRVASVAQRLYPDPALTVADEVALGGLAQVGPGRGDGVDPDERVAAALDAVALTHRAGDSLAALSGGELQRVGLARAIAHGADHVLLDEPTNHLDLRHRLEVLELLPHIAPTVVVVLHDLEAAARVCDHLVILAAGRVVGSGPPADVLRPALLDSVYDVHTTRRDDPDGDIHLTFRLPAPPAVPLAPLEGTTP</sequence>
<dbReference type="PROSITE" id="PS50893">
    <property type="entry name" value="ABC_TRANSPORTER_2"/>
    <property type="match status" value="1"/>
</dbReference>
<evidence type="ECO:0000256" key="4">
    <source>
        <dbReference type="ARBA" id="ARBA00022967"/>
    </source>
</evidence>
<dbReference type="Proteomes" id="UP000709437">
    <property type="component" value="Unassembled WGS sequence"/>
</dbReference>
<evidence type="ECO:0000313" key="7">
    <source>
        <dbReference type="Proteomes" id="UP000709437"/>
    </source>
</evidence>
<name>A0A9Q2W5X0_9MICO</name>
<evidence type="ECO:0000313" key="6">
    <source>
        <dbReference type="EMBL" id="MBT1541575.1"/>
    </source>
</evidence>
<dbReference type="SUPFAM" id="SSF52540">
    <property type="entry name" value="P-loop containing nucleoside triphosphate hydrolases"/>
    <property type="match status" value="1"/>
</dbReference>
<evidence type="ECO:0000256" key="2">
    <source>
        <dbReference type="ARBA" id="ARBA00022741"/>
    </source>
</evidence>
<evidence type="ECO:0000259" key="5">
    <source>
        <dbReference type="PROSITE" id="PS50893"/>
    </source>
</evidence>
<dbReference type="PROSITE" id="PS00211">
    <property type="entry name" value="ABC_TRANSPORTER_1"/>
    <property type="match status" value="1"/>
</dbReference>
<dbReference type="InterPro" id="IPR027417">
    <property type="entry name" value="P-loop_NTPase"/>
</dbReference>
<dbReference type="GO" id="GO:0016887">
    <property type="term" value="F:ATP hydrolysis activity"/>
    <property type="evidence" value="ECO:0007669"/>
    <property type="project" value="InterPro"/>
</dbReference>
<dbReference type="PANTHER" id="PTHR42794:SF1">
    <property type="entry name" value="HEMIN IMPORT ATP-BINDING PROTEIN HMUV"/>
    <property type="match status" value="1"/>
</dbReference>
<dbReference type="InterPro" id="IPR017871">
    <property type="entry name" value="ABC_transporter-like_CS"/>
</dbReference>
<dbReference type="GO" id="GO:0005524">
    <property type="term" value="F:ATP binding"/>
    <property type="evidence" value="ECO:0007669"/>
    <property type="project" value="UniProtKB-KW"/>
</dbReference>
<keyword evidence="2" id="KW-0547">Nucleotide-binding</keyword>
<dbReference type="AlphaFoldDB" id="A0A9Q2W5X0"/>
<comment type="caution">
    <text evidence="6">The sequence shown here is derived from an EMBL/GenBank/DDBJ whole genome shotgun (WGS) entry which is preliminary data.</text>
</comment>
<dbReference type="PANTHER" id="PTHR42794">
    <property type="entry name" value="HEMIN IMPORT ATP-BINDING PROTEIN HMUV"/>
    <property type="match status" value="1"/>
</dbReference>
<gene>
    <name evidence="6" type="ORF">KK103_07385</name>
</gene>
<protein>
    <submittedName>
        <fullName evidence="6">ABC transporter ATP-binding protein</fullName>
    </submittedName>
</protein>
<evidence type="ECO:0000256" key="1">
    <source>
        <dbReference type="ARBA" id="ARBA00022448"/>
    </source>
</evidence>
<keyword evidence="1" id="KW-0813">Transport</keyword>
<accession>A0A9Q2W5X0</accession>
<dbReference type="Pfam" id="PF00005">
    <property type="entry name" value="ABC_tran"/>
    <property type="match status" value="1"/>
</dbReference>